<comment type="caution">
    <text evidence="1">The sequence shown here is derived from an EMBL/GenBank/DDBJ whole genome shotgun (WGS) entry which is preliminary data.</text>
</comment>
<gene>
    <name evidence="1" type="ORF">F3K53_11650</name>
</gene>
<protein>
    <submittedName>
        <fullName evidence="1">Tail fiber assembly protein</fullName>
    </submittedName>
</protein>
<name>A0A5M8F7P6_PSEVE</name>
<dbReference type="AlphaFoldDB" id="A0A5M8F7P6"/>
<evidence type="ECO:0000313" key="1">
    <source>
        <dbReference type="EMBL" id="KAA6180858.1"/>
    </source>
</evidence>
<sequence>MTPEQVKAATLGMRDELLGVATRRIAPLQDAIDLGEDTPADVENLKLWKQYRVALSRIDQQQGFPGAVAWPAAPN</sequence>
<dbReference type="Pfam" id="PF02413">
    <property type="entry name" value="Caudo_TAP"/>
    <property type="match status" value="1"/>
</dbReference>
<dbReference type="InterPro" id="IPR003458">
    <property type="entry name" value="Phage_T4_Gp38_tail_assem"/>
</dbReference>
<proteinExistence type="predicted"/>
<organism evidence="1 2">
    <name type="scientific">Pseudomonas veronii</name>
    <dbReference type="NCBI Taxonomy" id="76761"/>
    <lineage>
        <taxon>Bacteria</taxon>
        <taxon>Pseudomonadati</taxon>
        <taxon>Pseudomonadota</taxon>
        <taxon>Gammaproteobacteria</taxon>
        <taxon>Pseudomonadales</taxon>
        <taxon>Pseudomonadaceae</taxon>
        <taxon>Pseudomonas</taxon>
    </lineage>
</organism>
<accession>A0A5M8F7P6</accession>
<evidence type="ECO:0000313" key="2">
    <source>
        <dbReference type="Proteomes" id="UP000323909"/>
    </source>
</evidence>
<dbReference type="Proteomes" id="UP000323909">
    <property type="component" value="Unassembled WGS sequence"/>
</dbReference>
<dbReference type="EMBL" id="VWXT01000160">
    <property type="protein sequence ID" value="KAA6180858.1"/>
    <property type="molecule type" value="Genomic_DNA"/>
</dbReference>
<reference evidence="1 2" key="1">
    <citation type="submission" date="2019-09" db="EMBL/GenBank/DDBJ databases">
        <title>Genomic sequencing of 4 copper resistant soil isolates.</title>
        <authorList>
            <person name="Havryliuk O."/>
        </authorList>
    </citation>
    <scope>NUCLEOTIDE SEQUENCE [LARGE SCALE GENOMIC DNA]</scope>
    <source>
        <strain evidence="1 2">UKR4</strain>
    </source>
</reference>